<keyword evidence="3" id="KW-1185">Reference proteome</keyword>
<reference evidence="3" key="1">
    <citation type="journal article" date="2019" name="Int. J. Syst. Evol. Microbiol.">
        <title>The Global Catalogue of Microorganisms (GCM) 10K type strain sequencing project: providing services to taxonomists for standard genome sequencing and annotation.</title>
        <authorList>
            <consortium name="The Broad Institute Genomics Platform"/>
            <consortium name="The Broad Institute Genome Sequencing Center for Infectious Disease"/>
            <person name="Wu L."/>
            <person name="Ma J."/>
        </authorList>
    </citation>
    <scope>NUCLEOTIDE SEQUENCE [LARGE SCALE GENOMIC DNA]</scope>
    <source>
        <strain evidence="3">JCM 18303</strain>
    </source>
</reference>
<dbReference type="Proteomes" id="UP001428817">
    <property type="component" value="Unassembled WGS sequence"/>
</dbReference>
<protein>
    <submittedName>
        <fullName evidence="2">Uncharacterized protein</fullName>
    </submittedName>
</protein>
<evidence type="ECO:0000313" key="3">
    <source>
        <dbReference type="Proteomes" id="UP001428817"/>
    </source>
</evidence>
<evidence type="ECO:0000256" key="1">
    <source>
        <dbReference type="SAM" id="MobiDB-lite"/>
    </source>
</evidence>
<gene>
    <name evidence="2" type="ORF">GCM10023321_06590</name>
</gene>
<accession>A0ABP9PHT5</accession>
<evidence type="ECO:0000313" key="2">
    <source>
        <dbReference type="EMBL" id="GAA5146724.1"/>
    </source>
</evidence>
<organism evidence="2 3">
    <name type="scientific">Pseudonocardia eucalypti</name>
    <dbReference type="NCBI Taxonomy" id="648755"/>
    <lineage>
        <taxon>Bacteria</taxon>
        <taxon>Bacillati</taxon>
        <taxon>Actinomycetota</taxon>
        <taxon>Actinomycetes</taxon>
        <taxon>Pseudonocardiales</taxon>
        <taxon>Pseudonocardiaceae</taxon>
        <taxon>Pseudonocardia</taxon>
    </lineage>
</organism>
<feature type="region of interest" description="Disordered" evidence="1">
    <location>
        <begin position="1"/>
        <end position="60"/>
    </location>
</feature>
<comment type="caution">
    <text evidence="2">The sequence shown here is derived from an EMBL/GenBank/DDBJ whole genome shotgun (WGS) entry which is preliminary data.</text>
</comment>
<dbReference type="EMBL" id="BAABJP010000001">
    <property type="protein sequence ID" value="GAA5146724.1"/>
    <property type="molecule type" value="Genomic_DNA"/>
</dbReference>
<name>A0ABP9PHT5_9PSEU</name>
<feature type="compositionally biased region" description="Basic and acidic residues" evidence="1">
    <location>
        <begin position="7"/>
        <end position="21"/>
    </location>
</feature>
<proteinExistence type="predicted"/>
<sequence>MSGVPPEHAEGNRPDQPEPGRHGGHPGPHGNPVRTRADARVPAGRTGTPTRQTGIHNLED</sequence>
<feature type="compositionally biased region" description="Polar residues" evidence="1">
    <location>
        <begin position="47"/>
        <end position="60"/>
    </location>
</feature>